<evidence type="ECO:0000313" key="1">
    <source>
        <dbReference type="EMBL" id="SDF06252.1"/>
    </source>
</evidence>
<proteinExistence type="predicted"/>
<name>A0A1G7I0J2_9BACT</name>
<evidence type="ECO:0000313" key="2">
    <source>
        <dbReference type="Proteomes" id="UP000199355"/>
    </source>
</evidence>
<organism evidence="1 2">
    <name type="scientific">Desulfovibrio legallii</name>
    <dbReference type="NCBI Taxonomy" id="571438"/>
    <lineage>
        <taxon>Bacteria</taxon>
        <taxon>Pseudomonadati</taxon>
        <taxon>Thermodesulfobacteriota</taxon>
        <taxon>Desulfovibrionia</taxon>
        <taxon>Desulfovibrionales</taxon>
        <taxon>Desulfovibrionaceae</taxon>
        <taxon>Desulfovibrio</taxon>
    </lineage>
</organism>
<dbReference type="Proteomes" id="UP000199355">
    <property type="component" value="Unassembled WGS sequence"/>
</dbReference>
<protein>
    <submittedName>
        <fullName evidence="1">Uncharacterized protein</fullName>
    </submittedName>
</protein>
<keyword evidence="2" id="KW-1185">Reference proteome</keyword>
<reference evidence="2" key="1">
    <citation type="submission" date="2016-10" db="EMBL/GenBank/DDBJ databases">
        <authorList>
            <person name="Varghese N."/>
            <person name="Submissions S."/>
        </authorList>
    </citation>
    <scope>NUCLEOTIDE SEQUENCE [LARGE SCALE GENOMIC DNA]</scope>
    <source>
        <strain evidence="2">KHC7</strain>
    </source>
</reference>
<dbReference type="RefSeq" id="WP_092152377.1">
    <property type="nucleotide sequence ID" value="NZ_FNBX01000001.1"/>
</dbReference>
<dbReference type="AlphaFoldDB" id="A0A1G7I0J2"/>
<dbReference type="OrthoDB" id="10003525at2"/>
<gene>
    <name evidence="1" type="ORF">SAMN05192586_101107</name>
</gene>
<accession>A0A1G7I0J2</accession>
<dbReference type="STRING" id="571438.SAMN05192586_101107"/>
<sequence length="166" mass="17454">MKPIPHAGALPGVHAALPEPLPRPPLGFPQRLLAALAPWPPEARNAPCNLPPPDLRARAPQPAPLLRLAYGLCFLPPDAGAALLRLNLEAARTVLAADFRPPERNLEWPAALGARCLPGLWPAGPAAAFLRQGGLEGLAARADARILARRALLGGAAVLLRLERPA</sequence>
<dbReference type="EMBL" id="FNBX01000001">
    <property type="protein sequence ID" value="SDF06252.1"/>
    <property type="molecule type" value="Genomic_DNA"/>
</dbReference>